<organism evidence="1 2">
    <name type="scientific">Pseudomonas fluorescens</name>
    <dbReference type="NCBI Taxonomy" id="294"/>
    <lineage>
        <taxon>Bacteria</taxon>
        <taxon>Pseudomonadati</taxon>
        <taxon>Pseudomonadota</taxon>
        <taxon>Gammaproteobacteria</taxon>
        <taxon>Pseudomonadales</taxon>
        <taxon>Pseudomonadaceae</taxon>
        <taxon>Pseudomonas</taxon>
    </lineage>
</organism>
<evidence type="ECO:0000313" key="2">
    <source>
        <dbReference type="Proteomes" id="UP000379480"/>
    </source>
</evidence>
<dbReference type="RefSeq" id="WP_224795749.1">
    <property type="nucleotide sequence ID" value="NZ_CABVHY010000030.1"/>
</dbReference>
<accession>A0A5E7EYR4</accession>
<reference evidence="1 2" key="1">
    <citation type="submission" date="2019-09" db="EMBL/GenBank/DDBJ databases">
        <authorList>
            <person name="Chandra G."/>
            <person name="Truman W A."/>
        </authorList>
    </citation>
    <scope>NUCLEOTIDE SEQUENCE [LARGE SCALE GENOMIC DNA]</scope>
    <source>
        <strain evidence="1">PS723</strain>
    </source>
</reference>
<name>A0A5E7EYR4_PSEFL</name>
<sequence>MTTKTTANVPHSTWPESVNLSSQLFFEADQLSEAAYALLNHQPVTTQSLHEFSELKRRADNKYIEARRKWLDTKDEINR</sequence>
<dbReference type="Proteomes" id="UP000379480">
    <property type="component" value="Unassembled WGS sequence"/>
</dbReference>
<gene>
    <name evidence="1" type="ORF">PS723_05068</name>
</gene>
<protein>
    <submittedName>
        <fullName evidence="1">Uncharacterized protein</fullName>
    </submittedName>
</protein>
<proteinExistence type="predicted"/>
<dbReference type="EMBL" id="CABVHY010000030">
    <property type="protein sequence ID" value="VVO31999.1"/>
    <property type="molecule type" value="Genomic_DNA"/>
</dbReference>
<dbReference type="AlphaFoldDB" id="A0A5E7EYR4"/>
<evidence type="ECO:0000313" key="1">
    <source>
        <dbReference type="EMBL" id="VVO31999.1"/>
    </source>
</evidence>